<sequence>MTPGLNDADIAKVLSDLGSEMDRMIPASLLQGLYTGIIAVGLWNICEENPASHTSGPWLCWLVLGQCWQIQVLLPALCLIAAAGLILASTLWRALLMIYRVLTVVQGAPAQGEGAYWHFLEVFVSFGIAPTLLVEHVAVGHACPDDSWKGSMMTSPLCFGQDKTEKTSLVYKLT</sequence>
<keyword evidence="3" id="KW-1185">Reference proteome</keyword>
<keyword evidence="1" id="KW-0472">Membrane</keyword>
<evidence type="ECO:0000256" key="1">
    <source>
        <dbReference type="SAM" id="Phobius"/>
    </source>
</evidence>
<organism evidence="2 3">
    <name type="scientific">Armillaria gallica</name>
    <name type="common">Bulbous honey fungus</name>
    <name type="synonym">Armillaria bulbosa</name>
    <dbReference type="NCBI Taxonomy" id="47427"/>
    <lineage>
        <taxon>Eukaryota</taxon>
        <taxon>Fungi</taxon>
        <taxon>Dikarya</taxon>
        <taxon>Basidiomycota</taxon>
        <taxon>Agaricomycotina</taxon>
        <taxon>Agaricomycetes</taxon>
        <taxon>Agaricomycetidae</taxon>
        <taxon>Agaricales</taxon>
        <taxon>Marasmiineae</taxon>
        <taxon>Physalacriaceae</taxon>
        <taxon>Armillaria</taxon>
    </lineage>
</organism>
<accession>A0A2H3D2B2</accession>
<proteinExistence type="predicted"/>
<dbReference type="EMBL" id="KZ293669">
    <property type="protein sequence ID" value="PBK89395.1"/>
    <property type="molecule type" value="Genomic_DNA"/>
</dbReference>
<reference evidence="3" key="1">
    <citation type="journal article" date="2017" name="Nat. Ecol. Evol.">
        <title>Genome expansion and lineage-specific genetic innovations in the forest pathogenic fungi Armillaria.</title>
        <authorList>
            <person name="Sipos G."/>
            <person name="Prasanna A.N."/>
            <person name="Walter M.C."/>
            <person name="O'Connor E."/>
            <person name="Balint B."/>
            <person name="Krizsan K."/>
            <person name="Kiss B."/>
            <person name="Hess J."/>
            <person name="Varga T."/>
            <person name="Slot J."/>
            <person name="Riley R."/>
            <person name="Boka B."/>
            <person name="Rigling D."/>
            <person name="Barry K."/>
            <person name="Lee J."/>
            <person name="Mihaltcheva S."/>
            <person name="LaButti K."/>
            <person name="Lipzen A."/>
            <person name="Waldron R."/>
            <person name="Moloney N.M."/>
            <person name="Sperisen C."/>
            <person name="Kredics L."/>
            <person name="Vagvoelgyi C."/>
            <person name="Patrignani A."/>
            <person name="Fitzpatrick D."/>
            <person name="Nagy I."/>
            <person name="Doyle S."/>
            <person name="Anderson J.B."/>
            <person name="Grigoriev I.V."/>
            <person name="Gueldener U."/>
            <person name="Muensterkoetter M."/>
            <person name="Nagy L.G."/>
        </authorList>
    </citation>
    <scope>NUCLEOTIDE SEQUENCE [LARGE SCALE GENOMIC DNA]</scope>
    <source>
        <strain evidence="3">Ar21-2</strain>
    </source>
</reference>
<dbReference type="AlphaFoldDB" id="A0A2H3D2B2"/>
<gene>
    <name evidence="2" type="ORF">ARMGADRAFT_1033438</name>
</gene>
<keyword evidence="1" id="KW-1133">Transmembrane helix</keyword>
<dbReference type="InParanoid" id="A0A2H3D2B2"/>
<evidence type="ECO:0000313" key="2">
    <source>
        <dbReference type="EMBL" id="PBK89395.1"/>
    </source>
</evidence>
<feature type="transmembrane region" description="Helical" evidence="1">
    <location>
        <begin position="72"/>
        <end position="92"/>
    </location>
</feature>
<name>A0A2H3D2B2_ARMGA</name>
<dbReference type="Proteomes" id="UP000217790">
    <property type="component" value="Unassembled WGS sequence"/>
</dbReference>
<protein>
    <submittedName>
        <fullName evidence="2">Uncharacterized protein</fullName>
    </submittedName>
</protein>
<dbReference type="OrthoDB" id="2959189at2759"/>
<evidence type="ECO:0000313" key="3">
    <source>
        <dbReference type="Proteomes" id="UP000217790"/>
    </source>
</evidence>
<keyword evidence="1" id="KW-0812">Transmembrane</keyword>